<gene>
    <name evidence="2" type="ORF">BKA55DRAFT_715294</name>
</gene>
<dbReference type="AlphaFoldDB" id="A0A9P9FZT0"/>
<accession>A0A9P9FZT0</accession>
<dbReference type="OrthoDB" id="5067832at2759"/>
<protein>
    <submittedName>
        <fullName evidence="2">Uncharacterized protein</fullName>
    </submittedName>
</protein>
<reference evidence="2" key="1">
    <citation type="journal article" date="2021" name="Nat. Commun.">
        <title>Genetic determinants of endophytism in the Arabidopsis root mycobiome.</title>
        <authorList>
            <person name="Mesny F."/>
            <person name="Miyauchi S."/>
            <person name="Thiergart T."/>
            <person name="Pickel B."/>
            <person name="Atanasova L."/>
            <person name="Karlsson M."/>
            <person name="Huettel B."/>
            <person name="Barry K.W."/>
            <person name="Haridas S."/>
            <person name="Chen C."/>
            <person name="Bauer D."/>
            <person name="Andreopoulos W."/>
            <person name="Pangilinan J."/>
            <person name="LaButti K."/>
            <person name="Riley R."/>
            <person name="Lipzen A."/>
            <person name="Clum A."/>
            <person name="Drula E."/>
            <person name="Henrissat B."/>
            <person name="Kohler A."/>
            <person name="Grigoriev I.V."/>
            <person name="Martin F.M."/>
            <person name="Hacquard S."/>
        </authorList>
    </citation>
    <scope>NUCLEOTIDE SEQUENCE</scope>
    <source>
        <strain evidence="2">MPI-CAGE-AT-0023</strain>
    </source>
</reference>
<feature type="compositionally biased region" description="Basic and acidic residues" evidence="1">
    <location>
        <begin position="207"/>
        <end position="220"/>
    </location>
</feature>
<evidence type="ECO:0000313" key="2">
    <source>
        <dbReference type="EMBL" id="KAH7230494.1"/>
    </source>
</evidence>
<dbReference type="EMBL" id="JAGMUX010000022">
    <property type="protein sequence ID" value="KAH7230494.1"/>
    <property type="molecule type" value="Genomic_DNA"/>
</dbReference>
<keyword evidence="3" id="KW-1185">Reference proteome</keyword>
<name>A0A9P9FZT0_FUSRE</name>
<sequence>MSELHDFMNPPFENAPSTDAANTRGMDANGRSHLTGNVHRAEDGARIKVEPGSNTAFFNQWRGFNVSAQEANAVEDEVNTVDKEDSQKVKEEPGSPLSPGANEDAMVEPGSPRSPSLYAIPASHDARIVSTPQVARPIPSRQPSPRRSPQRNALKVPINGRGIRRNLQFFINHGNQRRAINEAQLSRRHQMQDQQFEQRRFQRQVDELQRQHEQRLKDGDSAPCNSMPVSRKRGFSGARYVERFSVRDEEDYGRLSPYNLY</sequence>
<proteinExistence type="predicted"/>
<dbReference type="GeneID" id="70230831"/>
<comment type="caution">
    <text evidence="2">The sequence shown here is derived from an EMBL/GenBank/DDBJ whole genome shotgun (WGS) entry which is preliminary data.</text>
</comment>
<evidence type="ECO:0000256" key="1">
    <source>
        <dbReference type="SAM" id="MobiDB-lite"/>
    </source>
</evidence>
<feature type="region of interest" description="Disordered" evidence="1">
    <location>
        <begin position="71"/>
        <end position="154"/>
    </location>
</feature>
<organism evidence="2 3">
    <name type="scientific">Fusarium redolens</name>
    <dbReference type="NCBI Taxonomy" id="48865"/>
    <lineage>
        <taxon>Eukaryota</taxon>
        <taxon>Fungi</taxon>
        <taxon>Dikarya</taxon>
        <taxon>Ascomycota</taxon>
        <taxon>Pezizomycotina</taxon>
        <taxon>Sordariomycetes</taxon>
        <taxon>Hypocreomycetidae</taxon>
        <taxon>Hypocreales</taxon>
        <taxon>Nectriaceae</taxon>
        <taxon>Fusarium</taxon>
        <taxon>Fusarium redolens species complex</taxon>
    </lineage>
</organism>
<feature type="region of interest" description="Disordered" evidence="1">
    <location>
        <begin position="1"/>
        <end position="47"/>
    </location>
</feature>
<dbReference type="RefSeq" id="XP_046043132.1">
    <property type="nucleotide sequence ID" value="XM_046200877.1"/>
</dbReference>
<feature type="compositionally biased region" description="Basic and acidic residues" evidence="1">
    <location>
        <begin position="80"/>
        <end position="93"/>
    </location>
</feature>
<evidence type="ECO:0000313" key="3">
    <source>
        <dbReference type="Proteomes" id="UP000720189"/>
    </source>
</evidence>
<dbReference type="Proteomes" id="UP000720189">
    <property type="component" value="Unassembled WGS sequence"/>
</dbReference>
<feature type="region of interest" description="Disordered" evidence="1">
    <location>
        <begin position="207"/>
        <end position="233"/>
    </location>
</feature>
<feature type="compositionally biased region" description="Low complexity" evidence="1">
    <location>
        <begin position="136"/>
        <end position="151"/>
    </location>
</feature>